<evidence type="ECO:0000313" key="2">
    <source>
        <dbReference type="EMBL" id="MBK1630748.1"/>
    </source>
</evidence>
<dbReference type="SUPFAM" id="SSF159501">
    <property type="entry name" value="EreA/ChaN-like"/>
    <property type="match status" value="1"/>
</dbReference>
<dbReference type="Gene3D" id="3.40.50.11550">
    <property type="match status" value="1"/>
</dbReference>
<dbReference type="RefSeq" id="WP_200235921.1">
    <property type="nucleotide sequence ID" value="NZ_NRRV01000015.1"/>
</dbReference>
<proteinExistence type="predicted"/>
<evidence type="ECO:0000313" key="3">
    <source>
        <dbReference type="Proteomes" id="UP000748752"/>
    </source>
</evidence>
<accession>A0ABS1CG88</accession>
<dbReference type="Proteomes" id="UP000748752">
    <property type="component" value="Unassembled WGS sequence"/>
</dbReference>
<sequence>MAQARTSRTGPAGTFSALAVVLAAGTAMFALGAGIMSLALAHPHPLADDGRVVARLVNPADQADIEALVDEVQQARVVMVGETHDRYDHHLNQLAVIRGLHERGVPVAIGMEYFQRPFQAHLDDFSAGRTTLAQLLERTEWSQRWRFDVRLYQDILAYAQRHGIPLVALNAATETVSAVSAGGIDALDPDRRAGFPPRIELAEGAYRAQLDRMFALHGHMPEAHRERFLQVQYVWDQTMARTAGDYLTANPERTLVLLAGSGHLLHDNAIPARLRRINPAKQAVLVTDTGFMPAGADPDYVFAARDLSVEDHAQMAELDLD</sequence>
<reference evidence="2 3" key="1">
    <citation type="journal article" date="2020" name="Microorganisms">
        <title>Osmotic Adaptation and Compatible Solute Biosynthesis of Phototrophic Bacteria as Revealed from Genome Analyses.</title>
        <authorList>
            <person name="Imhoff J.F."/>
            <person name="Rahn T."/>
            <person name="Kunzel S."/>
            <person name="Keller A."/>
            <person name="Neulinger S.C."/>
        </authorList>
    </citation>
    <scope>NUCLEOTIDE SEQUENCE [LARGE SCALE GENOMIC DNA]</scope>
    <source>
        <strain evidence="2 3">DSM 6210</strain>
    </source>
</reference>
<dbReference type="EMBL" id="NRRV01000015">
    <property type="protein sequence ID" value="MBK1630748.1"/>
    <property type="molecule type" value="Genomic_DNA"/>
</dbReference>
<evidence type="ECO:0000259" key="1">
    <source>
        <dbReference type="Pfam" id="PF04187"/>
    </source>
</evidence>
<protein>
    <recommendedName>
        <fullName evidence="1">Haem-binding uptake Tiki superfamily ChaN domain-containing protein</fullName>
    </recommendedName>
</protein>
<comment type="caution">
    <text evidence="2">The sequence shown here is derived from an EMBL/GenBank/DDBJ whole genome shotgun (WGS) entry which is preliminary data.</text>
</comment>
<keyword evidence="3" id="KW-1185">Reference proteome</keyword>
<name>A0ABS1CG88_9GAMM</name>
<gene>
    <name evidence="2" type="ORF">CKO31_08320</name>
</gene>
<dbReference type="Pfam" id="PF04187">
    <property type="entry name" value="Cofac_haem_bdg"/>
    <property type="match status" value="1"/>
</dbReference>
<dbReference type="InterPro" id="IPR007314">
    <property type="entry name" value="Cofac_haem-bd_dom"/>
</dbReference>
<organism evidence="2 3">
    <name type="scientific">Thiohalocapsa halophila</name>
    <dbReference type="NCBI Taxonomy" id="69359"/>
    <lineage>
        <taxon>Bacteria</taxon>
        <taxon>Pseudomonadati</taxon>
        <taxon>Pseudomonadota</taxon>
        <taxon>Gammaproteobacteria</taxon>
        <taxon>Chromatiales</taxon>
        <taxon>Chromatiaceae</taxon>
        <taxon>Thiohalocapsa</taxon>
    </lineage>
</organism>
<feature type="domain" description="Haem-binding uptake Tiki superfamily ChaN" evidence="1">
    <location>
        <begin position="68"/>
        <end position="274"/>
    </location>
</feature>
<dbReference type="CDD" id="cd14727">
    <property type="entry name" value="ChanN-like"/>
    <property type="match status" value="1"/>
</dbReference>